<dbReference type="InterPro" id="IPR050708">
    <property type="entry name" value="T6SS_VgrG/RHS"/>
</dbReference>
<dbReference type="EMBL" id="PYAX01000012">
    <property type="protein sequence ID" value="PSL52636.1"/>
    <property type="molecule type" value="Genomic_DNA"/>
</dbReference>
<dbReference type="PANTHER" id="PTHR32305">
    <property type="match status" value="1"/>
</dbReference>
<evidence type="ECO:0000259" key="4">
    <source>
        <dbReference type="SMART" id="SM00306"/>
    </source>
</evidence>
<keyword evidence="1" id="KW-0677">Repeat</keyword>
<protein>
    <submittedName>
        <fullName evidence="5">Intein/RHS repeat-associated protein</fullName>
    </submittedName>
</protein>
<dbReference type="InterPro" id="IPR022385">
    <property type="entry name" value="Rhs_assc_core"/>
</dbReference>
<dbReference type="OrthoDB" id="291011at2"/>
<feature type="region of interest" description="Disordered" evidence="2">
    <location>
        <begin position="111"/>
        <end position="133"/>
    </location>
</feature>
<keyword evidence="6" id="KW-1185">Reference proteome</keyword>
<dbReference type="PANTHER" id="PTHR32305:SF17">
    <property type="entry name" value="TRNA NUCLEASE WAPA"/>
    <property type="match status" value="1"/>
</dbReference>
<dbReference type="InterPro" id="IPR003587">
    <property type="entry name" value="Hint_dom_N"/>
</dbReference>
<evidence type="ECO:0000313" key="6">
    <source>
        <dbReference type="Proteomes" id="UP000241118"/>
    </source>
</evidence>
<dbReference type="CDD" id="cd00081">
    <property type="entry name" value="Hint"/>
    <property type="match status" value="1"/>
</dbReference>
<feature type="signal peptide" evidence="3">
    <location>
        <begin position="1"/>
        <end position="31"/>
    </location>
</feature>
<dbReference type="Gene3D" id="2.170.16.10">
    <property type="entry name" value="Hedgehog/Intein (Hint) domain"/>
    <property type="match status" value="1"/>
</dbReference>
<dbReference type="SMART" id="SM00306">
    <property type="entry name" value="HintN"/>
    <property type="match status" value="1"/>
</dbReference>
<dbReference type="InterPro" id="IPR006530">
    <property type="entry name" value="YD"/>
</dbReference>
<evidence type="ECO:0000256" key="2">
    <source>
        <dbReference type="SAM" id="MobiDB-lite"/>
    </source>
</evidence>
<gene>
    <name evidence="5" type="ORF">B0I31_112105</name>
</gene>
<dbReference type="Pfam" id="PF05593">
    <property type="entry name" value="RHS_repeat"/>
    <property type="match status" value="1"/>
</dbReference>
<dbReference type="InterPro" id="IPR031325">
    <property type="entry name" value="RHS_repeat"/>
</dbReference>
<dbReference type="Proteomes" id="UP000241118">
    <property type="component" value="Unassembled WGS sequence"/>
</dbReference>
<keyword evidence="3" id="KW-0732">Signal</keyword>
<dbReference type="Pfam" id="PF07591">
    <property type="entry name" value="PT-HINT"/>
    <property type="match status" value="1"/>
</dbReference>
<feature type="chain" id="PRO_5015188157" evidence="3">
    <location>
        <begin position="32"/>
        <end position="2261"/>
    </location>
</feature>
<dbReference type="InterPro" id="IPR036844">
    <property type="entry name" value="Hint_dom_sf"/>
</dbReference>
<comment type="caution">
    <text evidence="5">The sequence shown here is derived from an EMBL/GenBank/DDBJ whole genome shotgun (WGS) entry which is preliminary data.</text>
</comment>
<dbReference type="Pfam" id="PF14436">
    <property type="entry name" value="EndoU_bacteria"/>
    <property type="match status" value="1"/>
</dbReference>
<feature type="compositionally biased region" description="Low complexity" evidence="2">
    <location>
        <begin position="1627"/>
        <end position="1640"/>
    </location>
</feature>
<dbReference type="NCBIfam" id="TIGR03696">
    <property type="entry name" value="Rhs_assc_core"/>
    <property type="match status" value="1"/>
</dbReference>
<name>A0A2P8I2E7_SACCR</name>
<feature type="region of interest" description="Disordered" evidence="2">
    <location>
        <begin position="1610"/>
        <end position="1640"/>
    </location>
</feature>
<reference evidence="5 6" key="1">
    <citation type="submission" date="2018-03" db="EMBL/GenBank/DDBJ databases">
        <title>Genomic Encyclopedia of Type Strains, Phase III (KMG-III): the genomes of soil and plant-associated and newly described type strains.</title>
        <authorList>
            <person name="Whitman W."/>
        </authorList>
    </citation>
    <scope>NUCLEOTIDE SEQUENCE [LARGE SCALE GENOMIC DNA]</scope>
    <source>
        <strain evidence="5 6">CGMCC 4.7097</strain>
    </source>
</reference>
<evidence type="ECO:0000256" key="3">
    <source>
        <dbReference type="SAM" id="SignalP"/>
    </source>
</evidence>
<proteinExistence type="predicted"/>
<sequence>MNRRRAGVLAKSTIVAIVVLLTATSPIPALAAPKKGWHGLGWDLPALQDTRSVPGTGDQARPVPRAESAERAMTAPPQVRLPQPGRAVVDLAPAAASARTTPVAAGVTGLEVGRGRGKTGRAPDGATAAGRSSGRVEVESVDGARVGFRGPVYRISPVSGDVSGPLAVRLDYSGFAAAYGGDYGQRLRLLSYPDCVLSTPDKPECRVGTPVEHVNRAGRDLVGEVALASATSATVLAATADADSGQGDYTATPLSPTGSWSAGGSAGDFSYSYPIKVPAALGGATPGVSLAYSSGSVDGATSATNNQASWVGDGWSLAAGGFIERSYKSCAEDLGGNNGQTKTGDQCWATDNATMALAGRSNQLVKDTANPDVWRPRQEDGSKVERLYGAVNGALNGEHWKITTVDGTQYFFGLNRMPGWVAGKPETQSTFTTAVFGNHDNEPCKATAFADSSCTQAWRWNLDYVVDPRGNITSYYYQPETNAYGRNLNITTAGTTYTRGGYLLRLEYGLNTNAGGAYAQPAARVVFDTAERCVPGGAVTCDPSQLNDTTATSWPDVPADLICAAGAVCENVSPSFFTRRKLTTITTQVGNGAGGWLDADRWALNHTFPVTGDGGNPPLWLESITRTGLVGGSASLPPTTFGGIAKSNRTRAHQDYTSLSRYRITTVTGELGGVTTVDYTGPDCQSGTPDPATNTTRCYPVYWTPPGATDPVLDWFNKYVVTDVHADGRTTLGKQTRTHYDYLDGGAWHYDEAFFAKPEHRTWSQWRGYGKVKTTLGNPDDPSGPRTVTETLYLRGMDGDVAPGGTRSVSVTDSLGESVTDSKQHAGVARETLTYLGSQVIKAVVNDPWSSAATATDVNGVQAFYTGTGVSRSRVWLAASNKWRTSRTTTTYGDHGLVASVQTEGDIDDPGQTSCARTTYAQNTGAWMLNYPNSARTVSGPCADDNPATSANIISSARKLYDGQAFGVAPTRGDVTESHTLAEWPAGGAEVYQTPSAKTTYDTVYGRAVATTDALNRTTTISYTPATGSPVTNVVTTSPQVVIAGVSTALTTTEEINPASGLVTGQIDQGGLRTDVAHDPLGRITAVWKPGHSKSANAPADAKYEYAVNTGSPSVVASQRLLASGLYATSYSLFDGLGRNVQTQSPTSYAQGGRVVEDTLHDSQGRVWKIHAPYWNSAVPSTSLHVVQDNAVPRTAETRYDSAGRATAVLSLRDGFEQWRTTTTYDGDRVTTVPPLGGTASAVISNGLGQKVMTQQFKTRTHTGPTDPADTTTYTYHRSGKLHTIKDSTGANTWTHDYDLLGRKVSQTDPDSGTSTTTYDAAGQVLTTTDARNKTLAFTYDNLGRKTGLFDTTTSGLRLASWLYDTKLKGRPTNSVRFSGGKAYVRAVSGYDTAGRPTGSTLVIPTSETGIGGTYSFSVTYDPNSGAVATVSSPQAGGLPAETIYRGYDALGLPTESFAANGTGGTKLVSQTTYNPFGQVLRTNFADANDPKQVSTTHTYDDFTARLASTLAVRATTTDQYLVNRAYTYNQVGDVTEVDDTSTAVPDNQCFGYDYLRRLTSAWTPSSGNCAVAPSVTGLGGPAPYWTDWTYDTTGNRKKQTKHTAAGDTVTSLHYPEPGLPRPHAVTSTTTTNPDGTQTTATYGYNAVGSTEARPGHEIRHDQEGRVAVDKDTATNKESTYLYDADGTRLISREAAGTTLYAADVELFVPTGSTTATGTRYYTHGGTNVARRTAGKLTWTVEDHQGTALRAVDASTLAVTKRYQDPFGVARGPLPGSWPDRHGFIGGVQDPGGTVHLGAREYDPALGRFTSVDPLLDEDNPQQWNGYAYADNNPVTLSDPTGLATWMCPDGECGQHGKGGLGYDRSGSNPSTPSNSSAPAPDDEWTAAYSPETDDPNRLISVWYAMYAQREGFWNTDMGDGHHACFGRKGCQAAWIYLQGDGADVAKAKTIAATYCLENARECAGEDNAEQVVMQMYNDALGNMSGFAGVGARAVKPAPKGGRCVNSFTGDTLVLMADGSTKRIDQIVVGDEVANSEPESEQTETHEVLAVIITDADKDYVDVTVATPDGPKTIHATAHHPFYDATDDLWVDAADLEVGEQLNTPGNGRAVIADLRHYKANLRTFNLTIDTVHTYYVLAGSTPVLVHNNNCPISPGQDLIDGQAQLHIIRGDRTGGGHKWPGQPGKTVFPMSWSTEKILDSVADVATSPQSVWKQQTGKKGQLYTKNNDPSRWAIEGVVEGINIRVIYEPATGRVVTGFPF</sequence>
<accession>A0A2P8I2E7</accession>
<feature type="domain" description="Hint" evidence="4">
    <location>
        <begin position="2005"/>
        <end position="2106"/>
    </location>
</feature>
<dbReference type="InterPro" id="IPR056823">
    <property type="entry name" value="TEN-like_YD-shell"/>
</dbReference>
<feature type="region of interest" description="Disordered" evidence="2">
    <location>
        <begin position="1859"/>
        <end position="1892"/>
    </location>
</feature>
<dbReference type="RefSeq" id="WP_146173996.1">
    <property type="nucleotide sequence ID" value="NZ_PYAX01000012.1"/>
</dbReference>
<feature type="region of interest" description="Disordered" evidence="2">
    <location>
        <begin position="48"/>
        <end position="81"/>
    </location>
</feature>
<evidence type="ECO:0000256" key="1">
    <source>
        <dbReference type="ARBA" id="ARBA00022737"/>
    </source>
</evidence>
<feature type="compositionally biased region" description="Low complexity" evidence="2">
    <location>
        <begin position="1866"/>
        <end position="1880"/>
    </location>
</feature>
<dbReference type="NCBIfam" id="TIGR01643">
    <property type="entry name" value="YD_repeat_2x"/>
    <property type="match status" value="2"/>
</dbReference>
<evidence type="ECO:0000313" key="5">
    <source>
        <dbReference type="EMBL" id="PSL52636.1"/>
    </source>
</evidence>
<dbReference type="InterPro" id="IPR029501">
    <property type="entry name" value="EndoU_bac"/>
</dbReference>
<dbReference type="SUPFAM" id="SSF51294">
    <property type="entry name" value="Hedgehog/intein (Hint) domain"/>
    <property type="match status" value="1"/>
</dbReference>
<dbReference type="GO" id="GO:0004519">
    <property type="term" value="F:endonuclease activity"/>
    <property type="evidence" value="ECO:0007669"/>
    <property type="project" value="InterPro"/>
</dbReference>
<dbReference type="Pfam" id="PF25023">
    <property type="entry name" value="TEN_YD-shell"/>
    <property type="match status" value="1"/>
</dbReference>
<organism evidence="5 6">
    <name type="scientific">Saccharothrix carnea</name>
    <dbReference type="NCBI Taxonomy" id="1280637"/>
    <lineage>
        <taxon>Bacteria</taxon>
        <taxon>Bacillati</taxon>
        <taxon>Actinomycetota</taxon>
        <taxon>Actinomycetes</taxon>
        <taxon>Pseudonocardiales</taxon>
        <taxon>Pseudonocardiaceae</taxon>
        <taxon>Saccharothrix</taxon>
    </lineage>
</organism>
<dbReference type="Gene3D" id="2.180.10.10">
    <property type="entry name" value="RHS repeat-associated core"/>
    <property type="match status" value="2"/>
</dbReference>